<evidence type="ECO:0000256" key="3">
    <source>
        <dbReference type="ARBA" id="ARBA00022781"/>
    </source>
</evidence>
<gene>
    <name evidence="7" type="ORF">Zmor_010994</name>
</gene>
<dbReference type="NCBIfam" id="TIGR01101">
    <property type="entry name" value="V_ATP_synt_F"/>
    <property type="match status" value="1"/>
</dbReference>
<evidence type="ECO:0000313" key="8">
    <source>
        <dbReference type="Proteomes" id="UP001168821"/>
    </source>
</evidence>
<name>A0AA38IPX4_9CUCU</name>
<keyword evidence="4" id="KW-0406">Ion transport</keyword>
<evidence type="ECO:0000256" key="4">
    <source>
        <dbReference type="ARBA" id="ARBA00023065"/>
    </source>
</evidence>
<evidence type="ECO:0000313" key="7">
    <source>
        <dbReference type="EMBL" id="KAJ3659298.1"/>
    </source>
</evidence>
<comment type="subunit">
    <text evidence="6">V-ATPase is a heteromultimeric enzyme made up of two complexes: the ATP-hydrolytic V1 complex and the proton translocation V0 complex. The V1 complex consists of three catalytic AB heterodimers that form a heterohexamer, three peripheral stalks each consisting of EG heterodimers, one central rotor including subunits D and F, and the regulatory subunits C and H. The proton translocation complex V0 consists of the proton transport subunit a, a ring of proteolipid subunits c9c'', rotary subunit d, subunits e and f, and the accessory subunits VhaAC45 and ATP6AP2.</text>
</comment>
<accession>A0AA38IPX4</accession>
<dbReference type="InterPro" id="IPR005772">
    <property type="entry name" value="ATPase_V1-cplx_fsu_euk"/>
</dbReference>
<dbReference type="InterPro" id="IPR036906">
    <property type="entry name" value="ATPase_V1_fsu_sf"/>
</dbReference>
<keyword evidence="3" id="KW-0375">Hydrogen ion transport</keyword>
<dbReference type="PANTHER" id="PTHR13861">
    <property type="entry name" value="VACUOLAR ATP SYNTHASE SUBUNIT F"/>
    <property type="match status" value="1"/>
</dbReference>
<evidence type="ECO:0000256" key="2">
    <source>
        <dbReference type="ARBA" id="ARBA00022448"/>
    </source>
</evidence>
<dbReference type="InterPro" id="IPR008218">
    <property type="entry name" value="ATPase_V1-cplx_f_g_su"/>
</dbReference>
<comment type="function">
    <text evidence="5">Subunit of the V1 complex of vacuolar(H+)-ATPase (V-ATPase), a multisubunit enzyme composed of a peripheral complex (V1) that hydrolyzes ATP and a membrane integral complex (V0) that translocates protons. V-ATPase is responsible for acidifying and maintaining the pH of intracellular compartments and in some cell types, is targeted to the plasma membrane, where it is responsible for acidifying the extracellular environment.</text>
</comment>
<comment type="caution">
    <text evidence="7">The sequence shown here is derived from an EMBL/GenBank/DDBJ whole genome shotgun (WGS) entry which is preliminary data.</text>
</comment>
<dbReference type="Pfam" id="PF01990">
    <property type="entry name" value="ATP-synt_F"/>
    <property type="match status" value="1"/>
</dbReference>
<sequence length="139" mass="15861">MKTKDLEDPNRKPASQEKILRHPTLAVPNRLMAVIGDEDTCVGFLMVGVGDYDKQNRPNFLVVKKDTDIQVIKACFMNFIKRKDIAIILICQYIADMIRSVVDAHEEAVPAVLEIPSRDHPYDSEKDCIIKRAMKLIHK</sequence>
<comment type="similarity">
    <text evidence="1">Belongs to the V-ATPase F subunit family.</text>
</comment>
<evidence type="ECO:0000256" key="5">
    <source>
        <dbReference type="ARBA" id="ARBA00045737"/>
    </source>
</evidence>
<protein>
    <recommendedName>
        <fullName evidence="9">V-type proton ATPase subunit F</fullName>
    </recommendedName>
</protein>
<dbReference type="AlphaFoldDB" id="A0AA38IPX4"/>
<dbReference type="EMBL" id="JALNTZ010000003">
    <property type="protein sequence ID" value="KAJ3659298.1"/>
    <property type="molecule type" value="Genomic_DNA"/>
</dbReference>
<dbReference type="Proteomes" id="UP001168821">
    <property type="component" value="Unassembled WGS sequence"/>
</dbReference>
<dbReference type="SUPFAM" id="SSF159468">
    <property type="entry name" value="AtpF-like"/>
    <property type="match status" value="1"/>
</dbReference>
<dbReference type="PANTHER" id="PTHR13861:SF2">
    <property type="entry name" value="V-TYPE PROTON ATPASE SUBUNIT F"/>
    <property type="match status" value="1"/>
</dbReference>
<reference evidence="7" key="1">
    <citation type="journal article" date="2023" name="G3 (Bethesda)">
        <title>Whole genome assemblies of Zophobas morio and Tenebrio molitor.</title>
        <authorList>
            <person name="Kaur S."/>
            <person name="Stinson S.A."/>
            <person name="diCenzo G.C."/>
        </authorList>
    </citation>
    <scope>NUCLEOTIDE SEQUENCE</scope>
    <source>
        <strain evidence="7">QUZm001</strain>
    </source>
</reference>
<dbReference type="GO" id="GO:0046961">
    <property type="term" value="F:proton-transporting ATPase activity, rotational mechanism"/>
    <property type="evidence" value="ECO:0007669"/>
    <property type="project" value="InterPro"/>
</dbReference>
<keyword evidence="2" id="KW-0813">Transport</keyword>
<evidence type="ECO:0000256" key="6">
    <source>
        <dbReference type="ARBA" id="ARBA00046957"/>
    </source>
</evidence>
<dbReference type="GO" id="GO:0033180">
    <property type="term" value="C:proton-transporting V-type ATPase, V1 domain"/>
    <property type="evidence" value="ECO:0007669"/>
    <property type="project" value="InterPro"/>
</dbReference>
<dbReference type="Gene3D" id="3.40.50.10580">
    <property type="entry name" value="ATPase, V1 complex, subunit F"/>
    <property type="match status" value="1"/>
</dbReference>
<evidence type="ECO:0000256" key="1">
    <source>
        <dbReference type="ARBA" id="ARBA00010148"/>
    </source>
</evidence>
<organism evidence="7 8">
    <name type="scientific">Zophobas morio</name>
    <dbReference type="NCBI Taxonomy" id="2755281"/>
    <lineage>
        <taxon>Eukaryota</taxon>
        <taxon>Metazoa</taxon>
        <taxon>Ecdysozoa</taxon>
        <taxon>Arthropoda</taxon>
        <taxon>Hexapoda</taxon>
        <taxon>Insecta</taxon>
        <taxon>Pterygota</taxon>
        <taxon>Neoptera</taxon>
        <taxon>Endopterygota</taxon>
        <taxon>Coleoptera</taxon>
        <taxon>Polyphaga</taxon>
        <taxon>Cucujiformia</taxon>
        <taxon>Tenebrionidae</taxon>
        <taxon>Zophobas</taxon>
    </lineage>
</organism>
<proteinExistence type="inferred from homology"/>
<evidence type="ECO:0008006" key="9">
    <source>
        <dbReference type="Google" id="ProtNLM"/>
    </source>
</evidence>
<keyword evidence="8" id="KW-1185">Reference proteome</keyword>